<keyword evidence="6" id="KW-0539">Nucleus</keyword>
<dbReference type="FunFam" id="3.30.420.10:FF:000031">
    <property type="entry name" value="RNA exonuclease 1"/>
    <property type="match status" value="1"/>
</dbReference>
<evidence type="ECO:0000313" key="10">
    <source>
        <dbReference type="Proteomes" id="UP001177023"/>
    </source>
</evidence>
<feature type="non-terminal residue" evidence="9">
    <location>
        <position position="1"/>
    </location>
</feature>
<dbReference type="InterPro" id="IPR031736">
    <property type="entry name" value="REXO1-like_dom"/>
</dbReference>
<evidence type="ECO:0000256" key="5">
    <source>
        <dbReference type="ARBA" id="ARBA00022839"/>
    </source>
</evidence>
<evidence type="ECO:0000256" key="3">
    <source>
        <dbReference type="ARBA" id="ARBA00022722"/>
    </source>
</evidence>
<feature type="region of interest" description="Disordered" evidence="7">
    <location>
        <begin position="69"/>
        <end position="88"/>
    </location>
</feature>
<sequence length="854" mass="95518">MFPTSRKARIQCPIPDCARPECSFHHANGRPFLDRAFHDPRETSWLLPNSILSNCINALDDQTDRNVVASTPPPNEVPEMYRLPSSPGRTRFTFSPEPLSDPDPFDAIAPVSHPHQEQKVTSSSDMGNPGAAAFRVVKEEKTDDPELQVVAQYTPENPAPDAVNRKLDLELAKTRKTIEALQESVRKAEELALLKRQKEELEAQVKALTAFQDRSSPQPHLPLVKEEPDVEPPRRKLKPALPEEDEEMPMRPSPEPLPPTSSSTSRERNYLPKNAYVPTPLVELARKKKLAQEPPIVIKRKDPVEPSKKRVLPPPPPLGHRETARTLALKATRISPDTPRAKKSLLDDVFDDADDAPSPSPSSLLTSRKEPLNPPALKKPRNVALQPAERLQAAYNKASTSGTAKRPEATSSKSLEKGETRKAHFGSSNAATHPRLREPTFARVPLSVRNEYLGLLYKEYNKNRPEAEAKELAETEELRLAKESKTKELYRRQAVNLIGSLRKVAKAQPVAGMTISHAANIAPTNATVGVKAAERAQRKADLEHVDATNLRKRLKPYLLTQEQLEKNCYPVWVDSSKTVAKIADSHWDAAPGREGRDKRFLPDAELQRLCSRCGTRFFLDKHGAVVKAKCRYHSMKMNKRRENKAMVERYLCCDGPTGSVPCCVAESHVSESRRISELEKFREFSAETGPDDPRSSAAYALDCEMVYTTWGPALARVTVVDFDDKVVLDKKILPRNAVVDANTKFSGLTIEELNREGCSWKEANKALDTIINNKTVLIGHSLESDLKAMRIVHRRVVDTSIVYPHKLGPTFKRPLRELVSEHLGKIIQEDVTGHDSKEDASACMQLMLHKIRGK</sequence>
<organism evidence="9 10">
    <name type="scientific">Mesorhabditis spiculigera</name>
    <dbReference type="NCBI Taxonomy" id="96644"/>
    <lineage>
        <taxon>Eukaryota</taxon>
        <taxon>Metazoa</taxon>
        <taxon>Ecdysozoa</taxon>
        <taxon>Nematoda</taxon>
        <taxon>Chromadorea</taxon>
        <taxon>Rhabditida</taxon>
        <taxon>Rhabditina</taxon>
        <taxon>Rhabditomorpha</taxon>
        <taxon>Rhabditoidea</taxon>
        <taxon>Rhabditidae</taxon>
        <taxon>Mesorhabditinae</taxon>
        <taxon>Mesorhabditis</taxon>
    </lineage>
</organism>
<dbReference type="InterPro" id="IPR036397">
    <property type="entry name" value="RNaseH_sf"/>
</dbReference>
<feature type="region of interest" description="Disordered" evidence="7">
    <location>
        <begin position="395"/>
        <end position="434"/>
    </location>
</feature>
<gene>
    <name evidence="9" type="ORF">MSPICULIGERA_LOCUS16041</name>
</gene>
<feature type="domain" description="Exonuclease" evidence="8">
    <location>
        <begin position="697"/>
        <end position="854"/>
    </location>
</feature>
<dbReference type="GO" id="GO:0010629">
    <property type="term" value="P:negative regulation of gene expression"/>
    <property type="evidence" value="ECO:0007669"/>
    <property type="project" value="UniProtKB-ARBA"/>
</dbReference>
<proteinExistence type="inferred from homology"/>
<keyword evidence="3" id="KW-0540">Nuclease</keyword>
<feature type="compositionally biased region" description="Basic and acidic residues" evidence="7">
    <location>
        <begin position="299"/>
        <end position="308"/>
    </location>
</feature>
<evidence type="ECO:0000256" key="1">
    <source>
        <dbReference type="ARBA" id="ARBA00004123"/>
    </source>
</evidence>
<keyword evidence="10" id="KW-1185">Reference proteome</keyword>
<keyword evidence="4" id="KW-0378">Hydrolase</keyword>
<reference evidence="9" key="1">
    <citation type="submission" date="2023-06" db="EMBL/GenBank/DDBJ databases">
        <authorList>
            <person name="Delattre M."/>
        </authorList>
    </citation>
    <scope>NUCLEOTIDE SEQUENCE</scope>
    <source>
        <strain evidence="9">AF72</strain>
    </source>
</reference>
<dbReference type="InterPro" id="IPR012337">
    <property type="entry name" value="RNaseH-like_sf"/>
</dbReference>
<feature type="region of interest" description="Disordered" evidence="7">
    <location>
        <begin position="208"/>
        <end position="274"/>
    </location>
</feature>
<dbReference type="Pfam" id="PF15870">
    <property type="entry name" value="EloA-BP1"/>
    <property type="match status" value="1"/>
</dbReference>
<dbReference type="GO" id="GO:0004527">
    <property type="term" value="F:exonuclease activity"/>
    <property type="evidence" value="ECO:0007669"/>
    <property type="project" value="UniProtKB-KW"/>
</dbReference>
<feature type="compositionally biased region" description="Polar residues" evidence="7">
    <location>
        <begin position="397"/>
        <end position="413"/>
    </location>
</feature>
<dbReference type="SUPFAM" id="SSF53098">
    <property type="entry name" value="Ribonuclease H-like"/>
    <property type="match status" value="1"/>
</dbReference>
<dbReference type="PANTHER" id="PTHR12801">
    <property type="entry name" value="RNA EXONUCLEASE REXO1 / RECO3 FAMILY MEMBER-RELATED"/>
    <property type="match status" value="1"/>
</dbReference>
<dbReference type="Proteomes" id="UP001177023">
    <property type="component" value="Unassembled WGS sequence"/>
</dbReference>
<dbReference type="Gene3D" id="3.30.420.10">
    <property type="entry name" value="Ribonuclease H-like superfamily/Ribonuclease H"/>
    <property type="match status" value="1"/>
</dbReference>
<accession>A0AA36G354</accession>
<keyword evidence="5" id="KW-0269">Exonuclease</keyword>
<protein>
    <recommendedName>
        <fullName evidence="8">Exonuclease domain-containing protein</fullName>
    </recommendedName>
</protein>
<dbReference type="InterPro" id="IPR034922">
    <property type="entry name" value="REX1-like_exo"/>
</dbReference>
<feature type="region of interest" description="Disordered" evidence="7">
    <location>
        <begin position="287"/>
        <end position="383"/>
    </location>
</feature>
<comment type="subcellular location">
    <subcellularLocation>
        <location evidence="1">Nucleus</location>
    </subcellularLocation>
</comment>
<dbReference type="SMART" id="SM00479">
    <property type="entry name" value="EXOIII"/>
    <property type="match status" value="1"/>
</dbReference>
<evidence type="ECO:0000256" key="2">
    <source>
        <dbReference type="ARBA" id="ARBA00006357"/>
    </source>
</evidence>
<name>A0AA36G354_9BILA</name>
<dbReference type="CDD" id="cd06145">
    <property type="entry name" value="REX1_like"/>
    <property type="match status" value="1"/>
</dbReference>
<dbReference type="InterPro" id="IPR047021">
    <property type="entry name" value="REXO1/3/4-like"/>
</dbReference>
<dbReference type="AlphaFoldDB" id="A0AA36G354"/>
<evidence type="ECO:0000256" key="4">
    <source>
        <dbReference type="ARBA" id="ARBA00022801"/>
    </source>
</evidence>
<dbReference type="EMBL" id="CATQJA010002651">
    <property type="protein sequence ID" value="CAJ0577774.1"/>
    <property type="molecule type" value="Genomic_DNA"/>
</dbReference>
<evidence type="ECO:0000256" key="6">
    <source>
        <dbReference type="ARBA" id="ARBA00023242"/>
    </source>
</evidence>
<evidence type="ECO:0000313" key="9">
    <source>
        <dbReference type="EMBL" id="CAJ0577774.1"/>
    </source>
</evidence>
<dbReference type="PANTHER" id="PTHR12801:SF115">
    <property type="entry name" value="FI18136P1-RELATED"/>
    <property type="match status" value="1"/>
</dbReference>
<comment type="caution">
    <text evidence="9">The sequence shown here is derived from an EMBL/GenBank/DDBJ whole genome shotgun (WGS) entry which is preliminary data.</text>
</comment>
<dbReference type="InterPro" id="IPR013520">
    <property type="entry name" value="Ribonucl_H"/>
</dbReference>
<evidence type="ECO:0000256" key="7">
    <source>
        <dbReference type="SAM" id="MobiDB-lite"/>
    </source>
</evidence>
<comment type="similarity">
    <text evidence="2">Belongs to the REXO1/REXO3 family.</text>
</comment>
<dbReference type="GO" id="GO:0003676">
    <property type="term" value="F:nucleic acid binding"/>
    <property type="evidence" value="ECO:0007669"/>
    <property type="project" value="InterPro"/>
</dbReference>
<dbReference type="GO" id="GO:0005634">
    <property type="term" value="C:nucleus"/>
    <property type="evidence" value="ECO:0007669"/>
    <property type="project" value="UniProtKB-SubCell"/>
</dbReference>
<feature type="compositionally biased region" description="Basic and acidic residues" evidence="7">
    <location>
        <begin position="223"/>
        <end position="234"/>
    </location>
</feature>
<evidence type="ECO:0000259" key="8">
    <source>
        <dbReference type="SMART" id="SM00479"/>
    </source>
</evidence>